<comment type="caution">
    <text evidence="6">The sequence shown here is derived from an EMBL/GenBank/DDBJ whole genome shotgun (WGS) entry which is preliminary data.</text>
</comment>
<protein>
    <recommendedName>
        <fullName evidence="5">Ribonuclease P/MRP protein subunit POP5</fullName>
        <ecNumber evidence="5">3.1.26.5</ecNumber>
    </recommendedName>
</protein>
<gene>
    <name evidence="6" type="ORF">BGW38_001884</name>
</gene>
<organism evidence="6 7">
    <name type="scientific">Lunasporangiospora selenospora</name>
    <dbReference type="NCBI Taxonomy" id="979761"/>
    <lineage>
        <taxon>Eukaryota</taxon>
        <taxon>Fungi</taxon>
        <taxon>Fungi incertae sedis</taxon>
        <taxon>Mucoromycota</taxon>
        <taxon>Mortierellomycotina</taxon>
        <taxon>Mortierellomycetes</taxon>
        <taxon>Mortierellales</taxon>
        <taxon>Mortierellaceae</taxon>
        <taxon>Lunasporangiospora</taxon>
    </lineage>
</organism>
<keyword evidence="4" id="KW-0539">Nucleus</keyword>
<dbReference type="Gene3D" id="3.30.70.3250">
    <property type="entry name" value="Ribonuclease P, Pop5 subunit"/>
    <property type="match status" value="1"/>
</dbReference>
<reference evidence="6" key="1">
    <citation type="journal article" date="2020" name="Fungal Divers.">
        <title>Resolving the Mortierellaceae phylogeny through synthesis of multi-gene phylogenetics and phylogenomics.</title>
        <authorList>
            <person name="Vandepol N."/>
            <person name="Liber J."/>
            <person name="Desiro A."/>
            <person name="Na H."/>
            <person name="Kennedy M."/>
            <person name="Barry K."/>
            <person name="Grigoriev I.V."/>
            <person name="Miller A.N."/>
            <person name="O'Donnell K."/>
            <person name="Stajich J.E."/>
            <person name="Bonito G."/>
        </authorList>
    </citation>
    <scope>NUCLEOTIDE SEQUENCE</scope>
    <source>
        <strain evidence="6">KOD1015</strain>
    </source>
</reference>
<evidence type="ECO:0000313" key="7">
    <source>
        <dbReference type="Proteomes" id="UP000780801"/>
    </source>
</evidence>
<comment type="function">
    <text evidence="5">Component of ribonuclease P, a protein complex that generates mature tRNA molecules by cleaving their 5'-ends.</text>
</comment>
<dbReference type="Pfam" id="PF01900">
    <property type="entry name" value="RNase_P_Rpp14"/>
    <property type="match status" value="1"/>
</dbReference>
<dbReference type="GO" id="GO:0001682">
    <property type="term" value="P:tRNA 5'-leader removal"/>
    <property type="evidence" value="ECO:0007669"/>
    <property type="project" value="InterPro"/>
</dbReference>
<comment type="subcellular location">
    <subcellularLocation>
        <location evidence="1">Nucleus</location>
    </subcellularLocation>
</comment>
<dbReference type="OrthoDB" id="24745at2759"/>
<dbReference type="PIRSF" id="PIRSF023803">
    <property type="entry name" value="Ribonuclease_P_prd"/>
    <property type="match status" value="1"/>
</dbReference>
<evidence type="ECO:0000256" key="2">
    <source>
        <dbReference type="ARBA" id="ARBA00010800"/>
    </source>
</evidence>
<dbReference type="PANTHER" id="PTHR15441">
    <property type="entry name" value="RIBONUCLEASE P PROTEIN SUBUNIT P14"/>
    <property type="match status" value="1"/>
</dbReference>
<dbReference type="EC" id="3.1.26.5" evidence="5"/>
<name>A0A9P6G3C1_9FUNG</name>
<dbReference type="InterPro" id="IPR038085">
    <property type="entry name" value="Rnp2-like_sf"/>
</dbReference>
<dbReference type="GO" id="GO:0030681">
    <property type="term" value="C:multimeric ribonuclease P complex"/>
    <property type="evidence" value="ECO:0007669"/>
    <property type="project" value="TreeGrafter"/>
</dbReference>
<dbReference type="Proteomes" id="UP000780801">
    <property type="component" value="Unassembled WGS sequence"/>
</dbReference>
<dbReference type="GO" id="GO:0000172">
    <property type="term" value="C:ribonuclease MRP complex"/>
    <property type="evidence" value="ECO:0007669"/>
    <property type="project" value="TreeGrafter"/>
</dbReference>
<accession>A0A9P6G3C1</accession>
<dbReference type="SUPFAM" id="SSF160350">
    <property type="entry name" value="Rnp2-like"/>
    <property type="match status" value="1"/>
</dbReference>
<evidence type="ECO:0000256" key="5">
    <source>
        <dbReference type="PIRNR" id="PIRNR023803"/>
    </source>
</evidence>
<comment type="similarity">
    <text evidence="2 5">Belongs to the eukaryotic/archaeal RNase P protein component 2 family.</text>
</comment>
<evidence type="ECO:0000313" key="6">
    <source>
        <dbReference type="EMBL" id="KAF9585546.1"/>
    </source>
</evidence>
<dbReference type="InterPro" id="IPR002759">
    <property type="entry name" value="Pop5/Rpp14/Rnp2-like"/>
</dbReference>
<proteinExistence type="inferred from homology"/>
<evidence type="ECO:0000256" key="1">
    <source>
        <dbReference type="ARBA" id="ARBA00004123"/>
    </source>
</evidence>
<dbReference type="GO" id="GO:0005730">
    <property type="term" value="C:nucleolus"/>
    <property type="evidence" value="ECO:0007669"/>
    <property type="project" value="TreeGrafter"/>
</dbReference>
<comment type="catalytic activity">
    <reaction evidence="5">
        <text>Endonucleolytic cleavage of RNA, removing 5'-extranucleotides from tRNA precursor.</text>
        <dbReference type="EC" id="3.1.26.5"/>
    </reaction>
</comment>
<evidence type="ECO:0000256" key="3">
    <source>
        <dbReference type="ARBA" id="ARBA00022694"/>
    </source>
</evidence>
<dbReference type="AlphaFoldDB" id="A0A9P6G3C1"/>
<keyword evidence="7" id="KW-1185">Reference proteome</keyword>
<dbReference type="PANTHER" id="PTHR15441:SF2">
    <property type="entry name" value="RIBONUCLEASE P_MRP PROTEIN SUBUNIT POP5"/>
    <property type="match status" value="1"/>
</dbReference>
<dbReference type="EMBL" id="JAABOA010000162">
    <property type="protein sequence ID" value="KAF9585546.1"/>
    <property type="molecule type" value="Genomic_DNA"/>
</dbReference>
<dbReference type="InterPro" id="IPR016819">
    <property type="entry name" value="RNase_P/MRP_POP5"/>
</dbReference>
<sequence>MVRFKNRYLLFEIIYSNTPLGWTSIPAATSTAKEVANLTDGPDQTPFGDTGRNQYRLPPLSNRDLVNAIKDSISENFGDYGAGLIGKHMILKYFSSHTNIGIFRVARDDMHVLWGALTFITVLNGNSCMIKVLHTAGTISHCQLMSIQYDRDRILFLRRLAERQKDNQAYHEFGSALKTSVATLSTMDM</sequence>
<dbReference type="GO" id="GO:0033204">
    <property type="term" value="F:ribonuclease P RNA binding"/>
    <property type="evidence" value="ECO:0007669"/>
    <property type="project" value="InterPro"/>
</dbReference>
<dbReference type="GO" id="GO:0004526">
    <property type="term" value="F:ribonuclease P activity"/>
    <property type="evidence" value="ECO:0007669"/>
    <property type="project" value="UniProtKB-EC"/>
</dbReference>
<evidence type="ECO:0000256" key="4">
    <source>
        <dbReference type="ARBA" id="ARBA00023242"/>
    </source>
</evidence>
<keyword evidence="3 5" id="KW-0819">tRNA processing</keyword>